<evidence type="ECO:0000313" key="2">
    <source>
        <dbReference type="Proteomes" id="UP000661112"/>
    </source>
</evidence>
<keyword evidence="2" id="KW-1185">Reference proteome</keyword>
<name>A0ABR8D7G7_9NOST</name>
<organism evidence="1 2">
    <name type="scientific">Anabaena azotica FACHB-119</name>
    <dbReference type="NCBI Taxonomy" id="947527"/>
    <lineage>
        <taxon>Bacteria</taxon>
        <taxon>Bacillati</taxon>
        <taxon>Cyanobacteriota</taxon>
        <taxon>Cyanophyceae</taxon>
        <taxon>Nostocales</taxon>
        <taxon>Nostocaceae</taxon>
        <taxon>Anabaena</taxon>
        <taxon>Anabaena azotica</taxon>
    </lineage>
</organism>
<proteinExistence type="predicted"/>
<evidence type="ECO:0000313" key="1">
    <source>
        <dbReference type="EMBL" id="MBD2503118.1"/>
    </source>
</evidence>
<dbReference type="EMBL" id="JACJSG010000031">
    <property type="protein sequence ID" value="MBD2503118.1"/>
    <property type="molecule type" value="Genomic_DNA"/>
</dbReference>
<protein>
    <submittedName>
        <fullName evidence="1">Uncharacterized protein</fullName>
    </submittedName>
</protein>
<reference evidence="1 2" key="1">
    <citation type="journal article" date="2020" name="ISME J.">
        <title>Comparative genomics reveals insights into cyanobacterial evolution and habitat adaptation.</title>
        <authorList>
            <person name="Chen M.Y."/>
            <person name="Teng W.K."/>
            <person name="Zhao L."/>
            <person name="Hu C.X."/>
            <person name="Zhou Y.K."/>
            <person name="Han B.P."/>
            <person name="Song L.R."/>
            <person name="Shu W.S."/>
        </authorList>
    </citation>
    <scope>NUCLEOTIDE SEQUENCE [LARGE SCALE GENOMIC DNA]</scope>
    <source>
        <strain evidence="1 2">FACHB-119</strain>
    </source>
</reference>
<dbReference type="RefSeq" id="WP_190475983.1">
    <property type="nucleotide sequence ID" value="NZ_JACJSG010000031.1"/>
</dbReference>
<comment type="caution">
    <text evidence="1">The sequence shown here is derived from an EMBL/GenBank/DDBJ whole genome shotgun (WGS) entry which is preliminary data.</text>
</comment>
<dbReference type="Proteomes" id="UP000661112">
    <property type="component" value="Unassembled WGS sequence"/>
</dbReference>
<sequence length="61" mass="7281">MKRNPHIGSSVDNLFEEEGTLEQDLRKCHNWWLVRDATSLMTTFKYYRQSHTLQKKNMPVA</sequence>
<gene>
    <name evidence="1" type="ORF">H6G83_21355</name>
</gene>
<accession>A0ABR8D7G7</accession>